<dbReference type="Proteomes" id="UP000294599">
    <property type="component" value="Unassembled WGS sequence"/>
</dbReference>
<evidence type="ECO:0000313" key="2">
    <source>
        <dbReference type="EMBL" id="TCT00700.1"/>
    </source>
</evidence>
<feature type="chain" id="PRO_5030100247" description="Cytochrome c556" evidence="1">
    <location>
        <begin position="21"/>
        <end position="132"/>
    </location>
</feature>
<protein>
    <recommendedName>
        <fullName evidence="4">Cytochrome c556</fullName>
    </recommendedName>
</protein>
<gene>
    <name evidence="2" type="ORF">EDC25_10264</name>
</gene>
<dbReference type="GO" id="GO:0022900">
    <property type="term" value="P:electron transport chain"/>
    <property type="evidence" value="ECO:0007669"/>
    <property type="project" value="InterPro"/>
</dbReference>
<sequence>MGKKTLVVLLIGLVVGAVCAFSVAQALAKKGAHGRATMIVLARHVDHLRALQDDAACTGGKAWSRLQQIHFAAREIDFAFATPEGPDPGFARRSQEFQSATVLPEKLSGCADLDSWLGEVRKGCQACHRDYR</sequence>
<keyword evidence="1" id="KW-0732">Signal</keyword>
<accession>A0A4S3KRS7</accession>
<dbReference type="GO" id="GO:0005506">
    <property type="term" value="F:iron ion binding"/>
    <property type="evidence" value="ECO:0007669"/>
    <property type="project" value="InterPro"/>
</dbReference>
<dbReference type="GO" id="GO:0009055">
    <property type="term" value="F:electron transfer activity"/>
    <property type="evidence" value="ECO:0007669"/>
    <property type="project" value="InterPro"/>
</dbReference>
<dbReference type="InterPro" id="IPR010980">
    <property type="entry name" value="Cyt_c/b562"/>
</dbReference>
<evidence type="ECO:0008006" key="4">
    <source>
        <dbReference type="Google" id="ProtNLM"/>
    </source>
</evidence>
<evidence type="ECO:0000313" key="3">
    <source>
        <dbReference type="Proteomes" id="UP000294599"/>
    </source>
</evidence>
<dbReference type="OrthoDB" id="5984407at2"/>
<dbReference type="EMBL" id="SMAF01000002">
    <property type="protein sequence ID" value="TCT00700.1"/>
    <property type="molecule type" value="Genomic_DNA"/>
</dbReference>
<feature type="signal peptide" evidence="1">
    <location>
        <begin position="1"/>
        <end position="20"/>
    </location>
</feature>
<organism evidence="2 3">
    <name type="scientific">Pseudofulvimonas gallinarii</name>
    <dbReference type="NCBI Taxonomy" id="634155"/>
    <lineage>
        <taxon>Bacteria</taxon>
        <taxon>Pseudomonadati</taxon>
        <taxon>Pseudomonadota</taxon>
        <taxon>Gammaproteobacteria</taxon>
        <taxon>Lysobacterales</taxon>
        <taxon>Rhodanobacteraceae</taxon>
        <taxon>Pseudofulvimonas</taxon>
    </lineage>
</organism>
<name>A0A4S3KRS7_9GAMM</name>
<dbReference type="GO" id="GO:0020037">
    <property type="term" value="F:heme binding"/>
    <property type="evidence" value="ECO:0007669"/>
    <property type="project" value="InterPro"/>
</dbReference>
<proteinExistence type="predicted"/>
<evidence type="ECO:0000256" key="1">
    <source>
        <dbReference type="SAM" id="SignalP"/>
    </source>
</evidence>
<dbReference type="RefSeq" id="WP_123520823.1">
    <property type="nucleotide sequence ID" value="NZ_JBHLWF010000013.1"/>
</dbReference>
<comment type="caution">
    <text evidence="2">The sequence shown here is derived from an EMBL/GenBank/DDBJ whole genome shotgun (WGS) entry which is preliminary data.</text>
</comment>
<dbReference type="AlphaFoldDB" id="A0A4S3KRS7"/>
<dbReference type="SUPFAM" id="SSF47175">
    <property type="entry name" value="Cytochromes"/>
    <property type="match status" value="1"/>
</dbReference>
<keyword evidence="3" id="KW-1185">Reference proteome</keyword>
<reference evidence="2 3" key="1">
    <citation type="submission" date="2019-03" db="EMBL/GenBank/DDBJ databases">
        <title>Genomic Encyclopedia of Type Strains, Phase IV (KMG-IV): sequencing the most valuable type-strain genomes for metagenomic binning, comparative biology and taxonomic classification.</title>
        <authorList>
            <person name="Goeker M."/>
        </authorList>
    </citation>
    <scope>NUCLEOTIDE SEQUENCE [LARGE SCALE GENOMIC DNA]</scope>
    <source>
        <strain evidence="2 3">DSM 21944</strain>
    </source>
</reference>